<dbReference type="EMBL" id="FOOY01000011">
    <property type="protein sequence ID" value="SFG48069.1"/>
    <property type="molecule type" value="Genomic_DNA"/>
</dbReference>
<protein>
    <submittedName>
        <fullName evidence="1">Shikimate kinase</fullName>
    </submittedName>
</protein>
<gene>
    <name evidence="1" type="ORF">SAMN02982927_01841</name>
</gene>
<dbReference type="InterPro" id="IPR027417">
    <property type="entry name" value="P-loop_NTPase"/>
</dbReference>
<dbReference type="RefSeq" id="WP_218143236.1">
    <property type="nucleotide sequence ID" value="NZ_FOOY01000011.1"/>
</dbReference>
<reference evidence="2" key="1">
    <citation type="submission" date="2016-10" db="EMBL/GenBank/DDBJ databases">
        <authorList>
            <person name="Varghese N."/>
            <person name="Submissions S."/>
        </authorList>
    </citation>
    <scope>NUCLEOTIDE SEQUENCE [LARGE SCALE GENOMIC DNA]</scope>
    <source>
        <strain evidence="2">ATCC 700379</strain>
    </source>
</reference>
<dbReference type="STRING" id="269670.SAMN02982927_01841"/>
<keyword evidence="1" id="KW-0808">Transferase</keyword>
<dbReference type="SUPFAM" id="SSF52540">
    <property type="entry name" value="P-loop containing nucleoside triphosphate hydrolases"/>
    <property type="match status" value="1"/>
</dbReference>
<dbReference type="Pfam" id="PF13238">
    <property type="entry name" value="AAA_18"/>
    <property type="match status" value="1"/>
</dbReference>
<dbReference type="Gene3D" id="3.40.50.300">
    <property type="entry name" value="P-loop containing nucleotide triphosphate hydrolases"/>
    <property type="match status" value="1"/>
</dbReference>
<organism evidence="1 2">
    <name type="scientific">Sporolactobacillus nakayamae</name>
    <dbReference type="NCBI Taxonomy" id="269670"/>
    <lineage>
        <taxon>Bacteria</taxon>
        <taxon>Bacillati</taxon>
        <taxon>Bacillota</taxon>
        <taxon>Bacilli</taxon>
        <taxon>Bacillales</taxon>
        <taxon>Sporolactobacillaceae</taxon>
        <taxon>Sporolactobacillus</taxon>
    </lineage>
</organism>
<dbReference type="GO" id="GO:0016301">
    <property type="term" value="F:kinase activity"/>
    <property type="evidence" value="ECO:0007669"/>
    <property type="project" value="UniProtKB-KW"/>
</dbReference>
<dbReference type="Proteomes" id="UP000198752">
    <property type="component" value="Unassembled WGS sequence"/>
</dbReference>
<sequence>MNDHLKKAVIFITGMSGVGKSSTLDGLARRGYKVVDTDYGNWGEDVPLSNGQGFEQLWHEKRIGELLAKHDEGTLFLSGCVTNQVKFYPQFDAIVLLSAPLETILERVRMRKNNPFGKTAEDRMRIISDFAAVVPLLRAGATAEIDTRKPIHAVVDELEAIAKAIHK</sequence>
<evidence type="ECO:0000313" key="2">
    <source>
        <dbReference type="Proteomes" id="UP000198752"/>
    </source>
</evidence>
<accession>A0A1I2S8Q6</accession>
<keyword evidence="1" id="KW-0418">Kinase</keyword>
<dbReference type="AlphaFoldDB" id="A0A1I2S8Q6"/>
<name>A0A1I2S8Q6_9BACL</name>
<evidence type="ECO:0000313" key="1">
    <source>
        <dbReference type="EMBL" id="SFG48069.1"/>
    </source>
</evidence>
<proteinExistence type="predicted"/>
<keyword evidence="2" id="KW-1185">Reference proteome</keyword>